<evidence type="ECO:0000256" key="1">
    <source>
        <dbReference type="SAM" id="SignalP"/>
    </source>
</evidence>
<keyword evidence="1" id="KW-0732">Signal</keyword>
<organism evidence="2 3">
    <name type="scientific">Candidatus Cryptobacteroides avistercoris</name>
    <dbReference type="NCBI Taxonomy" id="2840758"/>
    <lineage>
        <taxon>Bacteria</taxon>
        <taxon>Pseudomonadati</taxon>
        <taxon>Bacteroidota</taxon>
        <taxon>Bacteroidia</taxon>
        <taxon>Bacteroidales</taxon>
        <taxon>Candidatus Cryptobacteroides</taxon>
    </lineage>
</organism>
<gene>
    <name evidence="2" type="ORF">IAB76_00740</name>
</gene>
<feature type="chain" id="PRO_5038351764" description="Major fimbrial subunit protein N-terminal domain-containing protein" evidence="1">
    <location>
        <begin position="21"/>
        <end position="509"/>
    </location>
</feature>
<comment type="caution">
    <text evidence="2">The sequence shown here is derived from an EMBL/GenBank/DDBJ whole genome shotgun (WGS) entry which is preliminary data.</text>
</comment>
<reference evidence="2" key="1">
    <citation type="submission" date="2020-10" db="EMBL/GenBank/DDBJ databases">
        <authorList>
            <person name="Gilroy R."/>
        </authorList>
    </citation>
    <scope>NUCLEOTIDE SEQUENCE</scope>
    <source>
        <strain evidence="2">B3-1481</strain>
    </source>
</reference>
<feature type="signal peptide" evidence="1">
    <location>
        <begin position="1"/>
        <end position="20"/>
    </location>
</feature>
<evidence type="ECO:0008006" key="4">
    <source>
        <dbReference type="Google" id="ProtNLM"/>
    </source>
</evidence>
<protein>
    <recommendedName>
        <fullName evidence="4">Major fimbrial subunit protein N-terminal domain-containing protein</fullName>
    </recommendedName>
</protein>
<evidence type="ECO:0000313" key="2">
    <source>
        <dbReference type="EMBL" id="MBO8479627.1"/>
    </source>
</evidence>
<accession>A0A9D9NN56</accession>
<sequence>MKKFTFIFAGLALLASAAFTSCEKTPAPSADEGTKSIALSINFGGVATKAVDEDLEAGFVAGDNYTSLQIYFTDDAGNIKYAYNATENNANDGTAAGEIWDNLASAANSKGVKFIGLDAVSGVYVTANAPLSSGIITYGGAVSKPVAVSAINELLKIENIDATEANAMPYAGACIQLQPLGSTQISADAGEVVVGDGADGAEYWKAELSIRPVVSRFEVSKVGVKTSGTTYFKEVDNEGVKVLEPCDDTDPNVKYKVEWNGFDADLIGIYMSNFYKSSPLFPNKTEIKDWTAVLFATPGFAEGVSPIAEGKWTGLSDDQKGISYADYNNGYQDFTTAHAGTTSGTTNYLFDGGSDASAVVVPFNFFVPYSLTDRSATADDVANLGAACPALHFQFKKPENPTINYTSVQYKTSDNWQAVADNNLKQQLQNAVAWPNSTDGIAYANVTKFLNQDKLTELTVKPGLIYKVQEVVVEPVNLSVSTKDTDQFNVYVVVKVVGFDERNVYPVFD</sequence>
<evidence type="ECO:0000313" key="3">
    <source>
        <dbReference type="Proteomes" id="UP000823769"/>
    </source>
</evidence>
<dbReference type="AlphaFoldDB" id="A0A9D9NN56"/>
<name>A0A9D9NN56_9BACT</name>
<dbReference type="EMBL" id="JADILW010000010">
    <property type="protein sequence ID" value="MBO8479627.1"/>
    <property type="molecule type" value="Genomic_DNA"/>
</dbReference>
<dbReference type="PROSITE" id="PS51257">
    <property type="entry name" value="PROKAR_LIPOPROTEIN"/>
    <property type="match status" value="1"/>
</dbReference>
<dbReference type="Proteomes" id="UP000823769">
    <property type="component" value="Unassembled WGS sequence"/>
</dbReference>
<reference evidence="2" key="2">
    <citation type="journal article" date="2021" name="PeerJ">
        <title>Extensive microbial diversity within the chicken gut microbiome revealed by metagenomics and culture.</title>
        <authorList>
            <person name="Gilroy R."/>
            <person name="Ravi A."/>
            <person name="Getino M."/>
            <person name="Pursley I."/>
            <person name="Horton D.L."/>
            <person name="Alikhan N.F."/>
            <person name="Baker D."/>
            <person name="Gharbi K."/>
            <person name="Hall N."/>
            <person name="Watson M."/>
            <person name="Adriaenssens E.M."/>
            <person name="Foster-Nyarko E."/>
            <person name="Jarju S."/>
            <person name="Secka A."/>
            <person name="Antonio M."/>
            <person name="Oren A."/>
            <person name="Chaudhuri R.R."/>
            <person name="La Ragione R."/>
            <person name="Hildebrand F."/>
            <person name="Pallen M.J."/>
        </authorList>
    </citation>
    <scope>NUCLEOTIDE SEQUENCE</scope>
    <source>
        <strain evidence="2">B3-1481</strain>
    </source>
</reference>
<proteinExistence type="predicted"/>